<dbReference type="EMBL" id="VNFH01000005">
    <property type="protein sequence ID" value="TVU70598.1"/>
    <property type="molecule type" value="Genomic_DNA"/>
</dbReference>
<accession>A0A558HNF2</accession>
<evidence type="ECO:0000259" key="5">
    <source>
        <dbReference type="PROSITE" id="PS50931"/>
    </source>
</evidence>
<dbReference type="InterPro" id="IPR058163">
    <property type="entry name" value="LysR-type_TF_proteobact-type"/>
</dbReference>
<dbReference type="Gene3D" id="3.40.190.290">
    <property type="match status" value="1"/>
</dbReference>
<dbReference type="InterPro" id="IPR005119">
    <property type="entry name" value="LysR_subst-bd"/>
</dbReference>
<feature type="domain" description="HTH lysR-type" evidence="5">
    <location>
        <begin position="43"/>
        <end position="100"/>
    </location>
</feature>
<dbReference type="Pfam" id="PF03466">
    <property type="entry name" value="LysR_substrate"/>
    <property type="match status" value="1"/>
</dbReference>
<keyword evidence="4" id="KW-0804">Transcription</keyword>
<keyword evidence="3" id="KW-0238">DNA-binding</keyword>
<dbReference type="SUPFAM" id="SSF53850">
    <property type="entry name" value="Periplasmic binding protein-like II"/>
    <property type="match status" value="1"/>
</dbReference>
<dbReference type="InterPro" id="IPR036390">
    <property type="entry name" value="WH_DNA-bd_sf"/>
</dbReference>
<dbReference type="PANTHER" id="PTHR30537">
    <property type="entry name" value="HTH-TYPE TRANSCRIPTIONAL REGULATOR"/>
    <property type="match status" value="1"/>
</dbReference>
<dbReference type="STRING" id="553385.GCA_000591415_03116"/>
<dbReference type="Pfam" id="PF00126">
    <property type="entry name" value="HTH_1"/>
    <property type="match status" value="1"/>
</dbReference>
<evidence type="ECO:0000256" key="2">
    <source>
        <dbReference type="ARBA" id="ARBA00023015"/>
    </source>
</evidence>
<evidence type="ECO:0000313" key="7">
    <source>
        <dbReference type="Proteomes" id="UP000319941"/>
    </source>
</evidence>
<comment type="caution">
    <text evidence="6">The sequence shown here is derived from an EMBL/GenBank/DDBJ whole genome shotgun (WGS) entry which is preliminary data.</text>
</comment>
<dbReference type="Gene3D" id="1.10.10.10">
    <property type="entry name" value="Winged helix-like DNA-binding domain superfamily/Winged helix DNA-binding domain"/>
    <property type="match status" value="1"/>
</dbReference>
<dbReference type="FunFam" id="1.10.10.10:FF:000001">
    <property type="entry name" value="LysR family transcriptional regulator"/>
    <property type="match status" value="1"/>
</dbReference>
<dbReference type="Proteomes" id="UP000319941">
    <property type="component" value="Unassembled WGS sequence"/>
</dbReference>
<gene>
    <name evidence="6" type="ORF">FQP86_08210</name>
</gene>
<name>A0A558HNF2_9GAMM</name>
<dbReference type="GO" id="GO:0006351">
    <property type="term" value="P:DNA-templated transcription"/>
    <property type="evidence" value="ECO:0007669"/>
    <property type="project" value="TreeGrafter"/>
</dbReference>
<dbReference type="OrthoDB" id="9786526at2"/>
<comment type="similarity">
    <text evidence="1">Belongs to the LysR transcriptional regulatory family.</text>
</comment>
<dbReference type="SUPFAM" id="SSF46785">
    <property type="entry name" value="Winged helix' DNA-binding domain"/>
    <property type="match status" value="1"/>
</dbReference>
<proteinExistence type="inferred from homology"/>
<sequence>MRITPSCHQHSPGDIDSHITSCHQGKQRSDHFSDCITRGHTVDKASRLLLFLDVVETQSFSKAADHRQVNRSVVSKQISRLEEELQIRLFNRSTRSLALTDAGREIHQHALRLREVLEDTDDVAGAYQDGPRGVLKITSPSHFGRTYVAQAVRLYMERYPDTQVEVRLEDHLTDIIGGGYDLAIRMSELEDSNLIARPLAAHRHLICASPAFIERYGMPKTPEDLSGLPAAVYSRDGFILDRIRVCSESGVEEKISLDSRLKVNDGEVLLSAIKSGACYGMVSAINLNDEILTGELIPLLTDVPMKPLPSIHLVYPHRQYLPQKTRRFSDCLQEVVGTPPVWEQRIPGFDSMYGYGKDCGG</sequence>
<evidence type="ECO:0000256" key="1">
    <source>
        <dbReference type="ARBA" id="ARBA00009437"/>
    </source>
</evidence>
<dbReference type="PANTHER" id="PTHR30537:SF5">
    <property type="entry name" value="HTH-TYPE TRANSCRIPTIONAL ACTIVATOR TTDR-RELATED"/>
    <property type="match status" value="1"/>
</dbReference>
<dbReference type="GO" id="GO:0003700">
    <property type="term" value="F:DNA-binding transcription factor activity"/>
    <property type="evidence" value="ECO:0007669"/>
    <property type="project" value="InterPro"/>
</dbReference>
<evidence type="ECO:0000256" key="4">
    <source>
        <dbReference type="ARBA" id="ARBA00023163"/>
    </source>
</evidence>
<dbReference type="CDD" id="cd08422">
    <property type="entry name" value="PBP2_CrgA_like"/>
    <property type="match status" value="1"/>
</dbReference>
<organism evidence="6 7">
    <name type="scientific">Cobetia crustatorum</name>
    <dbReference type="NCBI Taxonomy" id="553385"/>
    <lineage>
        <taxon>Bacteria</taxon>
        <taxon>Pseudomonadati</taxon>
        <taxon>Pseudomonadota</taxon>
        <taxon>Gammaproteobacteria</taxon>
        <taxon>Oceanospirillales</taxon>
        <taxon>Halomonadaceae</taxon>
        <taxon>Cobetia</taxon>
    </lineage>
</organism>
<protein>
    <submittedName>
        <fullName evidence="6">LysR family transcriptional regulator</fullName>
    </submittedName>
</protein>
<dbReference type="PROSITE" id="PS50931">
    <property type="entry name" value="HTH_LYSR"/>
    <property type="match status" value="1"/>
</dbReference>
<evidence type="ECO:0000256" key="3">
    <source>
        <dbReference type="ARBA" id="ARBA00023125"/>
    </source>
</evidence>
<dbReference type="InterPro" id="IPR036388">
    <property type="entry name" value="WH-like_DNA-bd_sf"/>
</dbReference>
<reference evidence="6 7" key="1">
    <citation type="submission" date="2019-07" db="EMBL/GenBank/DDBJ databases">
        <title>Diversity of Bacteria from Kongsfjorden, Arctic.</title>
        <authorList>
            <person name="Yu Y."/>
        </authorList>
    </citation>
    <scope>NUCLEOTIDE SEQUENCE [LARGE SCALE GENOMIC DNA]</scope>
    <source>
        <strain evidence="6 7">SM1923</strain>
    </source>
</reference>
<dbReference type="InterPro" id="IPR000847">
    <property type="entry name" value="LysR_HTH_N"/>
</dbReference>
<keyword evidence="7" id="KW-1185">Reference proteome</keyword>
<dbReference type="AlphaFoldDB" id="A0A558HNF2"/>
<evidence type="ECO:0000313" key="6">
    <source>
        <dbReference type="EMBL" id="TVU70598.1"/>
    </source>
</evidence>
<dbReference type="GO" id="GO:0043565">
    <property type="term" value="F:sequence-specific DNA binding"/>
    <property type="evidence" value="ECO:0007669"/>
    <property type="project" value="TreeGrafter"/>
</dbReference>
<keyword evidence="2" id="KW-0805">Transcription regulation</keyword>